<gene>
    <name evidence="3" type="ORF">SAMN05216223_11783</name>
</gene>
<dbReference type="Proteomes" id="UP000236754">
    <property type="component" value="Unassembled WGS sequence"/>
</dbReference>
<evidence type="ECO:0008006" key="5">
    <source>
        <dbReference type="Google" id="ProtNLM"/>
    </source>
</evidence>
<evidence type="ECO:0000313" key="3">
    <source>
        <dbReference type="EMBL" id="SEG86394.1"/>
    </source>
</evidence>
<dbReference type="Gene3D" id="3.40.50.12580">
    <property type="match status" value="1"/>
</dbReference>
<keyword evidence="2" id="KW-1133">Transmembrane helix</keyword>
<dbReference type="OrthoDB" id="7806295at2"/>
<reference evidence="3 4" key="1">
    <citation type="submission" date="2016-10" db="EMBL/GenBank/DDBJ databases">
        <authorList>
            <person name="de Groot N.N."/>
        </authorList>
    </citation>
    <scope>NUCLEOTIDE SEQUENCE [LARGE SCALE GENOMIC DNA]</scope>
    <source>
        <strain evidence="3 4">CGMCC 4.2023</strain>
    </source>
</reference>
<accession>A0A1H6DMG9</accession>
<proteinExistence type="predicted"/>
<dbReference type="InterPro" id="IPR043148">
    <property type="entry name" value="TagF_C"/>
</dbReference>
<evidence type="ECO:0000256" key="1">
    <source>
        <dbReference type="SAM" id="MobiDB-lite"/>
    </source>
</evidence>
<feature type="transmembrane region" description="Helical" evidence="2">
    <location>
        <begin position="12"/>
        <end position="33"/>
    </location>
</feature>
<evidence type="ECO:0000313" key="4">
    <source>
        <dbReference type="Proteomes" id="UP000236754"/>
    </source>
</evidence>
<feature type="transmembrane region" description="Helical" evidence="2">
    <location>
        <begin position="78"/>
        <end position="94"/>
    </location>
</feature>
<protein>
    <recommendedName>
        <fullName evidence="5">CDP-Glycerol:Poly(Glycerophosphate) glycerophosphotransferase</fullName>
    </recommendedName>
</protein>
<keyword evidence="4" id="KW-1185">Reference proteome</keyword>
<keyword evidence="2" id="KW-0472">Membrane</keyword>
<organism evidence="3 4">
    <name type="scientific">Actinacidiphila yanglinensis</name>
    <dbReference type="NCBI Taxonomy" id="310779"/>
    <lineage>
        <taxon>Bacteria</taxon>
        <taxon>Bacillati</taxon>
        <taxon>Actinomycetota</taxon>
        <taxon>Actinomycetes</taxon>
        <taxon>Kitasatosporales</taxon>
        <taxon>Streptomycetaceae</taxon>
        <taxon>Actinacidiphila</taxon>
    </lineage>
</organism>
<keyword evidence="2" id="KW-0812">Transmembrane</keyword>
<dbReference type="EMBL" id="FNVU01000017">
    <property type="protein sequence ID" value="SEG86394.1"/>
    <property type="molecule type" value="Genomic_DNA"/>
</dbReference>
<feature type="transmembrane region" description="Helical" evidence="2">
    <location>
        <begin position="39"/>
        <end position="57"/>
    </location>
</feature>
<sequence>MISKAIRMARVASGGELAAALLMLLSYPCLVIAALLPSLWFFVAVAVVSYVADWFLHQRRSYLINRLGKARAGLSLRFLLRELTLVLLMAQLNLANNRAFSAAIVCFLVFYGMQAPHSALVTLIRNRRKLPFGTRNIDLGGLRITSAPPSVLTSRSAEKMLHLDVFAMAGFLVYAKAGHMAFVYLGAALTLGLGIVYTLALAPYLTRRRLPAQTDDALAFMDTWLRAYRPTTVLYFSGSADSAYQVNMWLDTMADLKGDERPLVILRERAILLQLADTAVPVLCVPGAVHLMNMDLSTVRVALYPANVGKNIHLLRVPSMKHVFVGHGDSDKVASINPFSKAYDEVWTAGKAGRDRYALADVGVRDEDVVEVGRPQLAGIAAWDGAAASGVPTVLYAPTWEGWTDEPGNTSLMLAGANIVRGLVKSATPVRVLYKPHPFTGTVNPKAKKAHDKVVAVLVKANAERAADPAWSARIAEGKAAQAAARTELAAIQAELDSLVSEATSTEGDMAIMSRDSITDPELTARLAALRARWNAAYWKSLSSWEHKVVTGPMPHLYECFNESDAMVSDISSVVSDFVATGKPYAITDSAELGEEEFKRQNTAARAALVLGNSASRVGELVAAVVAPERDPLTGPRREIKQYLLGPDHPSSIERFSQAVRELAHKADVRLIQQAALGQSGEIDPLQETSAQARAEMEQAAPERRAEDELAADVQERNAG</sequence>
<feature type="transmembrane region" description="Helical" evidence="2">
    <location>
        <begin position="100"/>
        <end position="124"/>
    </location>
</feature>
<name>A0A1H6DMG9_9ACTN</name>
<feature type="region of interest" description="Disordered" evidence="1">
    <location>
        <begin position="678"/>
        <end position="720"/>
    </location>
</feature>
<evidence type="ECO:0000256" key="2">
    <source>
        <dbReference type="SAM" id="Phobius"/>
    </source>
</evidence>
<feature type="compositionally biased region" description="Basic and acidic residues" evidence="1">
    <location>
        <begin position="695"/>
        <end position="720"/>
    </location>
</feature>
<feature type="transmembrane region" description="Helical" evidence="2">
    <location>
        <begin position="183"/>
        <end position="205"/>
    </location>
</feature>
<dbReference type="AlphaFoldDB" id="A0A1H6DMG9"/>